<dbReference type="PROSITE" id="PS51257">
    <property type="entry name" value="PROKAR_LIPOPROTEIN"/>
    <property type="match status" value="1"/>
</dbReference>
<proteinExistence type="predicted"/>
<reference evidence="1 2" key="1">
    <citation type="journal article" date="2019" name="Int. J. Syst. Evol. Microbiol.">
        <title>The Global Catalogue of Microorganisms (GCM) 10K type strain sequencing project: providing services to taxonomists for standard genome sequencing and annotation.</title>
        <authorList>
            <consortium name="The Broad Institute Genomics Platform"/>
            <consortium name="The Broad Institute Genome Sequencing Center for Infectious Disease"/>
            <person name="Wu L."/>
            <person name="Ma J."/>
        </authorList>
    </citation>
    <scope>NUCLEOTIDE SEQUENCE [LARGE SCALE GENOMIC DNA]</scope>
    <source>
        <strain evidence="1 2">JCM 3272</strain>
    </source>
</reference>
<evidence type="ECO:0000313" key="2">
    <source>
        <dbReference type="Proteomes" id="UP001501444"/>
    </source>
</evidence>
<dbReference type="Proteomes" id="UP001501444">
    <property type="component" value="Unassembled WGS sequence"/>
</dbReference>
<organism evidence="1 2">
    <name type="scientific">Dactylosporangium salmoneum</name>
    <dbReference type="NCBI Taxonomy" id="53361"/>
    <lineage>
        <taxon>Bacteria</taxon>
        <taxon>Bacillati</taxon>
        <taxon>Actinomycetota</taxon>
        <taxon>Actinomycetes</taxon>
        <taxon>Micromonosporales</taxon>
        <taxon>Micromonosporaceae</taxon>
        <taxon>Dactylosporangium</taxon>
    </lineage>
</organism>
<gene>
    <name evidence="1" type="ORF">GCM10010170_083180</name>
</gene>
<protein>
    <submittedName>
        <fullName evidence="1">Uncharacterized protein</fullName>
    </submittedName>
</protein>
<evidence type="ECO:0000313" key="1">
    <source>
        <dbReference type="EMBL" id="GAA2377762.1"/>
    </source>
</evidence>
<accession>A0ABN3HEL4</accession>
<keyword evidence="2" id="KW-1185">Reference proteome</keyword>
<comment type="caution">
    <text evidence="1">The sequence shown here is derived from an EMBL/GenBank/DDBJ whole genome shotgun (WGS) entry which is preliminary data.</text>
</comment>
<dbReference type="EMBL" id="BAAARV010000083">
    <property type="protein sequence ID" value="GAA2377762.1"/>
    <property type="molecule type" value="Genomic_DNA"/>
</dbReference>
<dbReference type="RefSeq" id="WP_344618154.1">
    <property type="nucleotide sequence ID" value="NZ_BAAARV010000083.1"/>
</dbReference>
<name>A0ABN3HEL4_9ACTN</name>
<sequence length="157" mass="16956">MTRSAKVAIFITAAVVVCVFAACGVALALKDWVPGLAGCADPTKPTKTAVFTEPARIEQMYPELKPVRAVHWQEHEAVARSCPQVGTMRYEMDGLVQITPERAADLAAQAPSAPPQSPEIPGDLRPFAPQDPHWQPIGEGLLLNRESATVYFVHLSA</sequence>